<keyword evidence="1" id="KW-1133">Transmembrane helix</keyword>
<keyword evidence="3" id="KW-1185">Reference proteome</keyword>
<reference evidence="2 3" key="1">
    <citation type="submission" date="2019-12" db="EMBL/GenBank/DDBJ databases">
        <title>Genome sequence of Streptomyces bambusae.</title>
        <authorList>
            <person name="Bansal K."/>
            <person name="Choksket S."/>
            <person name="Korpole S."/>
            <person name="Patil P.B."/>
        </authorList>
    </citation>
    <scope>NUCLEOTIDE SEQUENCE [LARGE SCALE GENOMIC DNA]</scope>
    <source>
        <strain evidence="2 3">SK60</strain>
    </source>
</reference>
<accession>A0ABS6YZQ6</accession>
<protein>
    <submittedName>
        <fullName evidence="2">Uncharacterized protein</fullName>
    </submittedName>
</protein>
<evidence type="ECO:0000313" key="3">
    <source>
        <dbReference type="Proteomes" id="UP000812013"/>
    </source>
</evidence>
<sequence>MILAIDAAAGSLTWLRSTGWTALAVLVFVILLPPRISARPGALSARGLLTERAVRTDALVSVRWHDGIAQRMILRDADGRRMEIDPNVLVRNPALWHRVDTDSQISLERGTLLCGATALRQLAQRVDRETARTVFQISELD</sequence>
<keyword evidence="1" id="KW-0472">Membrane</keyword>
<evidence type="ECO:0000313" key="2">
    <source>
        <dbReference type="EMBL" id="MBW5480947.1"/>
    </source>
</evidence>
<evidence type="ECO:0000256" key="1">
    <source>
        <dbReference type="SAM" id="Phobius"/>
    </source>
</evidence>
<dbReference type="EMBL" id="WTFF01000010">
    <property type="protein sequence ID" value="MBW5480947.1"/>
    <property type="molecule type" value="Genomic_DNA"/>
</dbReference>
<proteinExistence type="predicted"/>
<dbReference type="RefSeq" id="WP_219664815.1">
    <property type="nucleotide sequence ID" value="NZ_WTFF01000010.1"/>
</dbReference>
<organism evidence="2 3">
    <name type="scientific">Streptomyces bambusae</name>
    <dbReference type="NCBI Taxonomy" id="1550616"/>
    <lineage>
        <taxon>Bacteria</taxon>
        <taxon>Bacillati</taxon>
        <taxon>Actinomycetota</taxon>
        <taxon>Actinomycetes</taxon>
        <taxon>Kitasatosporales</taxon>
        <taxon>Streptomycetaceae</taxon>
        <taxon>Streptomyces</taxon>
    </lineage>
</organism>
<gene>
    <name evidence="2" type="ORF">GPJ59_03330</name>
</gene>
<comment type="caution">
    <text evidence="2">The sequence shown here is derived from an EMBL/GenBank/DDBJ whole genome shotgun (WGS) entry which is preliminary data.</text>
</comment>
<keyword evidence="1" id="KW-0812">Transmembrane</keyword>
<feature type="transmembrane region" description="Helical" evidence="1">
    <location>
        <begin position="12"/>
        <end position="32"/>
    </location>
</feature>
<name>A0ABS6YZQ6_9ACTN</name>
<dbReference type="Proteomes" id="UP000812013">
    <property type="component" value="Unassembled WGS sequence"/>
</dbReference>